<sequence length="527" mass="58269">MRKNFKKISAMVMAICLGMGLLTGCGAEEKKKADTKQEADTGKKTFVFGDTTFNPENEEPDINPHNMYSGWACIRYGVGETLFKYSDSMEIQPWLAKSYENVDELTWKITLQDNVKFTSDRAMDGEAVKECLEHLVEVHDRAKGDLMIDTITAEGQTVTIKTKEPKPTLLNYLSDPYGCIIDMEAGVSEDGIVAGTGPYKAETLVSGEELQLVKNEDYWNGDPGYDEITVRTISDGDTLTMALQSGEIDAAYGMPYASYPLFENENYTFSSCATSRTFFAHMNFESPVIQDKAVRQAIAMGIDKEGFVDTLLQGNGYPAVGAFPEEFAFGGNQVKTEAYDPEGAKEVLEKAGWVDTDGDGIREKEGQDLNIRWLTYPSRQELPLLAESAQATLKEIGMNVEINSTADHNSIRADSSAWDVYASAMVTAPTGDPEYFFTTHCLDSSAVNNGHYHSDKLEELEAEMAKTFDTERRSELAVAMQQTILDDYGFVFCSHLKMSMISKSTVTGLTAHPCDFYEITVDLAPAS</sequence>
<keyword evidence="4" id="KW-1185">Reference proteome</keyword>
<dbReference type="Pfam" id="PF00496">
    <property type="entry name" value="SBP_bac_5"/>
    <property type="match status" value="1"/>
</dbReference>
<dbReference type="GO" id="GO:1904680">
    <property type="term" value="F:peptide transmembrane transporter activity"/>
    <property type="evidence" value="ECO:0007669"/>
    <property type="project" value="TreeGrafter"/>
</dbReference>
<dbReference type="KEGG" id="blau:DQQ01_12470"/>
<evidence type="ECO:0000259" key="2">
    <source>
        <dbReference type="Pfam" id="PF00496"/>
    </source>
</evidence>
<dbReference type="PANTHER" id="PTHR30290">
    <property type="entry name" value="PERIPLASMIC BINDING COMPONENT OF ABC TRANSPORTER"/>
    <property type="match status" value="1"/>
</dbReference>
<evidence type="ECO:0000256" key="1">
    <source>
        <dbReference type="SAM" id="SignalP"/>
    </source>
</evidence>
<dbReference type="InterPro" id="IPR030678">
    <property type="entry name" value="Peptide/Ni-bd"/>
</dbReference>
<dbReference type="CDD" id="cd08490">
    <property type="entry name" value="PBP2_NikA_DppA_OppA_like_3"/>
    <property type="match status" value="1"/>
</dbReference>
<dbReference type="PIRSF" id="PIRSF002741">
    <property type="entry name" value="MppA"/>
    <property type="match status" value="1"/>
</dbReference>
<gene>
    <name evidence="3" type="ORF">DQQ01_12470</name>
</gene>
<dbReference type="PROSITE" id="PS51257">
    <property type="entry name" value="PROKAR_LIPOPROTEIN"/>
    <property type="match status" value="1"/>
</dbReference>
<feature type="chain" id="PRO_5016332655" evidence="1">
    <location>
        <begin position="28"/>
        <end position="527"/>
    </location>
</feature>
<name>A0A2Z4UCS3_9FIRM</name>
<dbReference type="EMBL" id="CP030280">
    <property type="protein sequence ID" value="AWY98821.1"/>
    <property type="molecule type" value="Genomic_DNA"/>
</dbReference>
<dbReference type="SUPFAM" id="SSF53850">
    <property type="entry name" value="Periplasmic binding protein-like II"/>
    <property type="match status" value="1"/>
</dbReference>
<organism evidence="3 4">
    <name type="scientific">Blautia argi</name>
    <dbReference type="NCBI Taxonomy" id="1912897"/>
    <lineage>
        <taxon>Bacteria</taxon>
        <taxon>Bacillati</taxon>
        <taxon>Bacillota</taxon>
        <taxon>Clostridia</taxon>
        <taxon>Lachnospirales</taxon>
        <taxon>Lachnospiraceae</taxon>
        <taxon>Blautia</taxon>
    </lineage>
</organism>
<protein>
    <submittedName>
        <fullName evidence="3">ABC transporter substrate-binding protein</fullName>
    </submittedName>
</protein>
<dbReference type="Gene3D" id="3.10.105.10">
    <property type="entry name" value="Dipeptide-binding Protein, Domain 3"/>
    <property type="match status" value="1"/>
</dbReference>
<dbReference type="OrthoDB" id="9772924at2"/>
<dbReference type="Proteomes" id="UP000250003">
    <property type="component" value="Chromosome"/>
</dbReference>
<evidence type="ECO:0000313" key="3">
    <source>
        <dbReference type="EMBL" id="AWY98821.1"/>
    </source>
</evidence>
<feature type="signal peptide" evidence="1">
    <location>
        <begin position="1"/>
        <end position="27"/>
    </location>
</feature>
<dbReference type="Gene3D" id="3.40.190.10">
    <property type="entry name" value="Periplasmic binding protein-like II"/>
    <property type="match status" value="1"/>
</dbReference>
<dbReference type="GO" id="GO:0043190">
    <property type="term" value="C:ATP-binding cassette (ABC) transporter complex"/>
    <property type="evidence" value="ECO:0007669"/>
    <property type="project" value="InterPro"/>
</dbReference>
<dbReference type="InterPro" id="IPR000914">
    <property type="entry name" value="SBP_5_dom"/>
</dbReference>
<evidence type="ECO:0000313" key="4">
    <source>
        <dbReference type="Proteomes" id="UP000250003"/>
    </source>
</evidence>
<reference evidence="4" key="1">
    <citation type="submission" date="2018-06" db="EMBL/GenBank/DDBJ databases">
        <title>Description of Blautia argi sp. nov., a new anaerobic isolated from dog feces.</title>
        <authorList>
            <person name="Chang Y.-H."/>
            <person name="Paek J."/>
            <person name="Shin Y."/>
        </authorList>
    </citation>
    <scope>NUCLEOTIDE SEQUENCE [LARGE SCALE GENOMIC DNA]</scope>
    <source>
        <strain evidence="4">KCTC 15426</strain>
    </source>
</reference>
<keyword evidence="1" id="KW-0732">Signal</keyword>
<feature type="domain" description="Solute-binding protein family 5" evidence="2">
    <location>
        <begin position="90"/>
        <end position="441"/>
    </location>
</feature>
<dbReference type="InterPro" id="IPR039424">
    <property type="entry name" value="SBP_5"/>
</dbReference>
<dbReference type="PANTHER" id="PTHR30290:SF81">
    <property type="entry name" value="OLIGOPEPTIDE-BINDING PROTEIN OPPA"/>
    <property type="match status" value="1"/>
</dbReference>
<proteinExistence type="predicted"/>
<dbReference type="RefSeq" id="WP_111920307.1">
    <property type="nucleotide sequence ID" value="NZ_CAUWHR010000010.1"/>
</dbReference>
<dbReference type="AlphaFoldDB" id="A0A2Z4UCS3"/>
<accession>A0A2Z4UCS3</accession>
<dbReference type="GO" id="GO:0042597">
    <property type="term" value="C:periplasmic space"/>
    <property type="evidence" value="ECO:0007669"/>
    <property type="project" value="UniProtKB-ARBA"/>
</dbReference>
<dbReference type="GO" id="GO:0015833">
    <property type="term" value="P:peptide transport"/>
    <property type="evidence" value="ECO:0007669"/>
    <property type="project" value="TreeGrafter"/>
</dbReference>